<evidence type="ECO:0000256" key="4">
    <source>
        <dbReference type="ARBA" id="ARBA00022692"/>
    </source>
</evidence>
<dbReference type="SUPFAM" id="SSF48264">
    <property type="entry name" value="Cytochrome P450"/>
    <property type="match status" value="1"/>
</dbReference>
<protein>
    <submittedName>
        <fullName evidence="12">Uncharacterized protein</fullName>
    </submittedName>
</protein>
<dbReference type="Gene3D" id="1.10.630.10">
    <property type="entry name" value="Cytochrome P450"/>
    <property type="match status" value="1"/>
</dbReference>
<reference evidence="12 13" key="1">
    <citation type="submission" date="2024-01" db="EMBL/GenBank/DDBJ databases">
        <title>The genomes of 5 underutilized Papilionoideae crops provide insights into root nodulation and disease resistanc.</title>
        <authorList>
            <person name="Jiang F."/>
        </authorList>
    </citation>
    <scope>NUCLEOTIDE SEQUENCE [LARGE SCALE GENOMIC DNA]</scope>
    <source>
        <strain evidence="12">DUOXIRENSHENG_FW03</strain>
        <tissue evidence="12">Leaves</tissue>
    </source>
</reference>
<dbReference type="FunFam" id="1.10.630.10:FF:000007">
    <property type="entry name" value="Cytochrome P450 76C4"/>
    <property type="match status" value="1"/>
</dbReference>
<name>A0AAN9SXJ0_PSOTE</name>
<comment type="caution">
    <text evidence="12">The sequence shown here is derived from an EMBL/GenBank/DDBJ whole genome shotgun (WGS) entry which is preliminary data.</text>
</comment>
<dbReference type="GO" id="GO:0004497">
    <property type="term" value="F:monooxygenase activity"/>
    <property type="evidence" value="ECO:0007669"/>
    <property type="project" value="InterPro"/>
</dbReference>
<sequence length="889" mass="98143">METATTFGSGRLNTYERIDQKEVGADMLCMQGIGLTRKSKRPALSIKFLKLLFFLSMDFLISILLLLFTCTTIHVLSNKLRRKRNHKLPPGPSLLTLLRNLVELGKKPQQTLAKLAKLHGPIMSLKLGQLTTIVMSSPEIAKEVFQTHDLLFSNRTIPHATTIHNHNHNSVAFLPISPLWRDLRKICNNQLFSKKSLDASQNLRRKKLQELLNDVHRSSLNGEVVDIGTLAFRTSINFLSNTFFSLDFGNSVGETEEYKGIVKNLGRAIATPNLEDFFPLLKMVDPQGIRRRASTYVSKLFAIFDGLIHKRLEFGDATNNDDMLDTLLNISQEDGQKMDHKKIKHLFLDLIVAGTDTTSYTMEWAMTELINNPNAMWKAKRELEETIGIGNPIEESDIARLPYLHAITKETLRMHPGAPLLLPRKAKIDVEINGYTIPQGAQIIINQWAIGRNPSIWENPHLFSPERFLESEIDVNGRHYQLTPFGGGRRICPGMPLAMRMLHLMLGSLINGFHWKFQNGVNPDVDMGQPLRAIPFRINKPYTDGPTSEDASIPWSKQVSLSIPNSPSHSRHHSPFKFMAFSTLHTFPLLSFSSHPFPLSPKPTTPLLNPRPLRSAPPKMQALRIQDAVGGAVALVQSSPATWQSAILSNALIFLLGSPILVTGLSLSGICAAFLLGTLTWRAFGPSGFFLVATYFVIGTAATKVKMAQKVAQGVAEKRRGRRGPGSVIGSSAAGCFCAFLTIFGVGGEVFSRLWRLGFVASFCTKLSDTVSSEIGKAYGKTTYLVTTFKIVPRGTEGAVSIEGTLAGILASIVLAFVSFLMGEIGSREAIICVLASQIANLGESIIGASFQEKEGFKWLNNDAVNIINISMGSIIAVFMQQALQIWGS</sequence>
<evidence type="ECO:0000256" key="9">
    <source>
        <dbReference type="ARBA" id="ARBA00023136"/>
    </source>
</evidence>
<dbReference type="InterPro" id="IPR017972">
    <property type="entry name" value="Cyt_P450_CS"/>
</dbReference>
<keyword evidence="7" id="KW-0560">Oxidoreductase</keyword>
<feature type="transmembrane region" description="Helical" evidence="11">
    <location>
        <begin position="652"/>
        <end position="677"/>
    </location>
</feature>
<dbReference type="InterPro" id="IPR036396">
    <property type="entry name" value="Cyt_P450_sf"/>
</dbReference>
<organism evidence="12 13">
    <name type="scientific">Psophocarpus tetragonolobus</name>
    <name type="common">Winged bean</name>
    <name type="synonym">Dolichos tetragonolobus</name>
    <dbReference type="NCBI Taxonomy" id="3891"/>
    <lineage>
        <taxon>Eukaryota</taxon>
        <taxon>Viridiplantae</taxon>
        <taxon>Streptophyta</taxon>
        <taxon>Embryophyta</taxon>
        <taxon>Tracheophyta</taxon>
        <taxon>Spermatophyta</taxon>
        <taxon>Magnoliopsida</taxon>
        <taxon>eudicotyledons</taxon>
        <taxon>Gunneridae</taxon>
        <taxon>Pentapetalae</taxon>
        <taxon>rosids</taxon>
        <taxon>fabids</taxon>
        <taxon>Fabales</taxon>
        <taxon>Fabaceae</taxon>
        <taxon>Papilionoideae</taxon>
        <taxon>50 kb inversion clade</taxon>
        <taxon>NPAAA clade</taxon>
        <taxon>indigoferoid/millettioid clade</taxon>
        <taxon>Phaseoleae</taxon>
        <taxon>Psophocarpus</taxon>
    </lineage>
</organism>
<keyword evidence="13" id="KW-1185">Reference proteome</keyword>
<keyword evidence="10" id="KW-0349">Heme</keyword>
<feature type="binding site" description="axial binding residue" evidence="10">
    <location>
        <position position="492"/>
    </location>
    <ligand>
        <name>heme</name>
        <dbReference type="ChEBI" id="CHEBI:30413"/>
    </ligand>
    <ligandPart>
        <name>Fe</name>
        <dbReference type="ChEBI" id="CHEBI:18248"/>
    </ligandPart>
</feature>
<proteinExistence type="inferred from homology"/>
<dbReference type="EMBL" id="JAYMYS010000003">
    <property type="protein sequence ID" value="KAK7401749.1"/>
    <property type="molecule type" value="Genomic_DNA"/>
</dbReference>
<keyword evidence="5 10" id="KW-0479">Metal-binding</keyword>
<keyword evidence="9 11" id="KW-0472">Membrane</keyword>
<evidence type="ECO:0000256" key="3">
    <source>
        <dbReference type="ARBA" id="ARBA00010617"/>
    </source>
</evidence>
<dbReference type="GO" id="GO:0020037">
    <property type="term" value="F:heme binding"/>
    <property type="evidence" value="ECO:0007669"/>
    <property type="project" value="InterPro"/>
</dbReference>
<feature type="transmembrane region" description="Helical" evidence="11">
    <location>
        <begin position="51"/>
        <end position="76"/>
    </location>
</feature>
<evidence type="ECO:0000256" key="7">
    <source>
        <dbReference type="ARBA" id="ARBA00023002"/>
    </source>
</evidence>
<comment type="similarity">
    <text evidence="3">Belongs to the cytochrome P450 family.</text>
</comment>
<evidence type="ECO:0000256" key="8">
    <source>
        <dbReference type="ARBA" id="ARBA00023004"/>
    </source>
</evidence>
<comment type="subcellular location">
    <subcellularLocation>
        <location evidence="1">Membrane</location>
        <topology evidence="1">Multi-pass membrane protein</topology>
    </subcellularLocation>
</comment>
<gene>
    <name evidence="12" type="ORF">VNO78_13471</name>
</gene>
<dbReference type="GO" id="GO:0016705">
    <property type="term" value="F:oxidoreductase activity, acting on paired donors, with incorporation or reduction of molecular oxygen"/>
    <property type="evidence" value="ECO:0007669"/>
    <property type="project" value="InterPro"/>
</dbReference>
<evidence type="ECO:0000256" key="10">
    <source>
        <dbReference type="PIRSR" id="PIRSR602401-1"/>
    </source>
</evidence>
<dbReference type="InterPro" id="IPR001128">
    <property type="entry name" value="Cyt_P450"/>
</dbReference>
<dbReference type="AlphaFoldDB" id="A0AAN9SXJ0"/>
<keyword evidence="8 10" id="KW-0408">Iron</keyword>
<comment type="similarity">
    <text evidence="2">Belongs to the TMEM19 family.</text>
</comment>
<evidence type="ECO:0000256" key="1">
    <source>
        <dbReference type="ARBA" id="ARBA00004141"/>
    </source>
</evidence>
<evidence type="ECO:0000256" key="5">
    <source>
        <dbReference type="ARBA" id="ARBA00022723"/>
    </source>
</evidence>
<feature type="transmembrane region" description="Helical" evidence="11">
    <location>
        <begin position="804"/>
        <end position="823"/>
    </location>
</feature>
<feature type="transmembrane region" description="Helical" evidence="11">
    <location>
        <begin position="864"/>
        <end position="884"/>
    </location>
</feature>
<feature type="transmembrane region" description="Helical" evidence="11">
    <location>
        <begin position="683"/>
        <end position="705"/>
    </location>
</feature>
<dbReference type="PANTHER" id="PTHR47950:SF48">
    <property type="entry name" value="CYTOCHROME P450 FAMILY PROTEIN, EXPRESSED"/>
    <property type="match status" value="1"/>
</dbReference>
<dbReference type="GO" id="GO:0016020">
    <property type="term" value="C:membrane"/>
    <property type="evidence" value="ECO:0007669"/>
    <property type="project" value="UniProtKB-SubCell"/>
</dbReference>
<accession>A0AAN9SXJ0</accession>
<keyword evidence="6 11" id="KW-1133">Transmembrane helix</keyword>
<evidence type="ECO:0000313" key="12">
    <source>
        <dbReference type="EMBL" id="KAK7401749.1"/>
    </source>
</evidence>
<keyword evidence="4 11" id="KW-0812">Transmembrane</keyword>
<dbReference type="PRINTS" id="PR00385">
    <property type="entry name" value="P450"/>
</dbReference>
<evidence type="ECO:0000313" key="13">
    <source>
        <dbReference type="Proteomes" id="UP001386955"/>
    </source>
</evidence>
<dbReference type="PROSITE" id="PS00086">
    <property type="entry name" value="CYTOCHROME_P450"/>
    <property type="match status" value="1"/>
</dbReference>
<dbReference type="InterPro" id="IPR002794">
    <property type="entry name" value="DUF92_TMEM19"/>
</dbReference>
<dbReference type="Pfam" id="PF01940">
    <property type="entry name" value="DUF92"/>
    <property type="match status" value="1"/>
</dbReference>
<dbReference type="Proteomes" id="UP001386955">
    <property type="component" value="Unassembled WGS sequence"/>
</dbReference>
<dbReference type="CDD" id="cd11073">
    <property type="entry name" value="CYP76-like"/>
    <property type="match status" value="1"/>
</dbReference>
<dbReference type="InterPro" id="IPR002401">
    <property type="entry name" value="Cyt_P450_E_grp-I"/>
</dbReference>
<comment type="cofactor">
    <cofactor evidence="10">
        <name>heme</name>
        <dbReference type="ChEBI" id="CHEBI:30413"/>
    </cofactor>
</comment>
<evidence type="ECO:0000256" key="6">
    <source>
        <dbReference type="ARBA" id="ARBA00022989"/>
    </source>
</evidence>
<dbReference type="PANTHER" id="PTHR47950">
    <property type="entry name" value="CYTOCHROME P450, FAMILY 76, SUBFAMILY C, POLYPEPTIDE 5-RELATED"/>
    <property type="match status" value="1"/>
</dbReference>
<dbReference type="Pfam" id="PF00067">
    <property type="entry name" value="p450"/>
    <property type="match status" value="1"/>
</dbReference>
<feature type="transmembrane region" description="Helical" evidence="11">
    <location>
        <begin position="726"/>
        <end position="747"/>
    </location>
</feature>
<dbReference type="GO" id="GO:0005506">
    <property type="term" value="F:iron ion binding"/>
    <property type="evidence" value="ECO:0007669"/>
    <property type="project" value="InterPro"/>
</dbReference>
<dbReference type="PRINTS" id="PR00463">
    <property type="entry name" value="EP450I"/>
</dbReference>
<evidence type="ECO:0000256" key="2">
    <source>
        <dbReference type="ARBA" id="ARBA00009012"/>
    </source>
</evidence>
<evidence type="ECO:0000256" key="11">
    <source>
        <dbReference type="SAM" id="Phobius"/>
    </source>
</evidence>